<evidence type="ECO:0000259" key="5">
    <source>
        <dbReference type="PROSITE" id="PS50931"/>
    </source>
</evidence>
<dbReference type="InterPro" id="IPR036390">
    <property type="entry name" value="WH_DNA-bd_sf"/>
</dbReference>
<proteinExistence type="inferred from homology"/>
<comment type="similarity">
    <text evidence="1">Belongs to the LysR transcriptional regulatory family.</text>
</comment>
<dbReference type="InterPro" id="IPR005119">
    <property type="entry name" value="LysR_subst-bd"/>
</dbReference>
<evidence type="ECO:0000256" key="3">
    <source>
        <dbReference type="ARBA" id="ARBA00023125"/>
    </source>
</evidence>
<dbReference type="Pfam" id="PF03466">
    <property type="entry name" value="LysR_substrate"/>
    <property type="match status" value="1"/>
</dbReference>
<dbReference type="PROSITE" id="PS50931">
    <property type="entry name" value="HTH_LYSR"/>
    <property type="match status" value="1"/>
</dbReference>
<evidence type="ECO:0000256" key="1">
    <source>
        <dbReference type="ARBA" id="ARBA00009437"/>
    </source>
</evidence>
<keyword evidence="7" id="KW-1185">Reference proteome</keyword>
<dbReference type="FunFam" id="3.40.190.290:FF:000001">
    <property type="entry name" value="Transcriptional regulator, LysR family"/>
    <property type="match status" value="1"/>
</dbReference>
<reference evidence="7" key="1">
    <citation type="submission" date="2017-12" db="EMBL/GenBank/DDBJ databases">
        <title>Draft genome sequence of Telmatospirillum siberiense 26-4b1T, an acidotolerant peatland alphaproteobacterium potentially involved in sulfur cycling.</title>
        <authorList>
            <person name="Hausmann B."/>
            <person name="Pjevac P."/>
            <person name="Schreck K."/>
            <person name="Herbold C.W."/>
            <person name="Daims H."/>
            <person name="Wagner M."/>
            <person name="Pester M."/>
            <person name="Loy A."/>
        </authorList>
    </citation>
    <scope>NUCLEOTIDE SEQUENCE [LARGE SCALE GENOMIC DNA]</scope>
    <source>
        <strain evidence="7">26-4b1</strain>
    </source>
</reference>
<name>A0A2N3PLY3_9PROT</name>
<organism evidence="6 7">
    <name type="scientific">Telmatospirillum siberiense</name>
    <dbReference type="NCBI Taxonomy" id="382514"/>
    <lineage>
        <taxon>Bacteria</taxon>
        <taxon>Pseudomonadati</taxon>
        <taxon>Pseudomonadota</taxon>
        <taxon>Alphaproteobacteria</taxon>
        <taxon>Rhodospirillales</taxon>
        <taxon>Rhodospirillaceae</taxon>
        <taxon>Telmatospirillum</taxon>
    </lineage>
</organism>
<comment type="caution">
    <text evidence="6">The sequence shown here is derived from an EMBL/GenBank/DDBJ whole genome shotgun (WGS) entry which is preliminary data.</text>
</comment>
<dbReference type="InterPro" id="IPR000847">
    <property type="entry name" value="LysR_HTH_N"/>
</dbReference>
<keyword evidence="3" id="KW-0238">DNA-binding</keyword>
<sequence length="303" mass="32996">MDRFTSMAVFVKAADLGSFTAAGTALGISSQMVGKHVSFLEDRLGALLLQRSTRRQSLTSIGQTFYERCRVVLAEVDAAEAIARELSTTPRGRLRVSAPVTFGSIALAPLISGYLRIYPQVEIALDLTDRYVDVVGEGYDAVIRLGPLKDSELISRALVPYQLIACASPAYLATRGTPRTPADLVAHDCLGFVFSSGQHFSEWRFDKEGLVHEVQVRSRFQVNDARVLQAAALEGQGIILQANLILADDLAAGRLVQVLPDYETPTRPLHILFAATRPPTQTLRSFIDHVVGRFGKLPSSGKS</sequence>
<keyword evidence="2" id="KW-0805">Transcription regulation</keyword>
<evidence type="ECO:0000313" key="7">
    <source>
        <dbReference type="Proteomes" id="UP000233293"/>
    </source>
</evidence>
<keyword evidence="4" id="KW-0804">Transcription</keyword>
<dbReference type="GO" id="GO:0006351">
    <property type="term" value="P:DNA-templated transcription"/>
    <property type="evidence" value="ECO:0007669"/>
    <property type="project" value="TreeGrafter"/>
</dbReference>
<dbReference type="CDD" id="cd08477">
    <property type="entry name" value="PBP2_CrgA_like_8"/>
    <property type="match status" value="1"/>
</dbReference>
<dbReference type="FunFam" id="1.10.10.10:FF:000001">
    <property type="entry name" value="LysR family transcriptional regulator"/>
    <property type="match status" value="1"/>
</dbReference>
<dbReference type="SUPFAM" id="SSF53850">
    <property type="entry name" value="Periplasmic binding protein-like II"/>
    <property type="match status" value="1"/>
</dbReference>
<dbReference type="Gene3D" id="1.10.10.10">
    <property type="entry name" value="Winged helix-like DNA-binding domain superfamily/Winged helix DNA-binding domain"/>
    <property type="match status" value="1"/>
</dbReference>
<dbReference type="AlphaFoldDB" id="A0A2N3PLY3"/>
<accession>A0A2N3PLY3</accession>
<evidence type="ECO:0000256" key="2">
    <source>
        <dbReference type="ARBA" id="ARBA00023015"/>
    </source>
</evidence>
<dbReference type="Proteomes" id="UP000233293">
    <property type="component" value="Unassembled WGS sequence"/>
</dbReference>
<dbReference type="InterPro" id="IPR036388">
    <property type="entry name" value="WH-like_DNA-bd_sf"/>
</dbReference>
<dbReference type="SUPFAM" id="SSF46785">
    <property type="entry name" value="Winged helix' DNA-binding domain"/>
    <property type="match status" value="1"/>
</dbReference>
<dbReference type="PANTHER" id="PTHR30537">
    <property type="entry name" value="HTH-TYPE TRANSCRIPTIONAL REGULATOR"/>
    <property type="match status" value="1"/>
</dbReference>
<dbReference type="EMBL" id="PIUM01000062">
    <property type="protein sequence ID" value="PKU21413.1"/>
    <property type="molecule type" value="Genomic_DNA"/>
</dbReference>
<dbReference type="InterPro" id="IPR058163">
    <property type="entry name" value="LysR-type_TF_proteobact-type"/>
</dbReference>
<protein>
    <submittedName>
        <fullName evidence="6">LysR family transcriptional regulator</fullName>
    </submittedName>
</protein>
<dbReference type="PANTHER" id="PTHR30537:SF5">
    <property type="entry name" value="HTH-TYPE TRANSCRIPTIONAL ACTIVATOR TTDR-RELATED"/>
    <property type="match status" value="1"/>
</dbReference>
<gene>
    <name evidence="6" type="ORF">CWS72_26920</name>
</gene>
<dbReference type="GO" id="GO:0003700">
    <property type="term" value="F:DNA-binding transcription factor activity"/>
    <property type="evidence" value="ECO:0007669"/>
    <property type="project" value="InterPro"/>
</dbReference>
<dbReference type="Gene3D" id="3.40.190.290">
    <property type="match status" value="1"/>
</dbReference>
<evidence type="ECO:0000256" key="4">
    <source>
        <dbReference type="ARBA" id="ARBA00023163"/>
    </source>
</evidence>
<dbReference type="GO" id="GO:0043565">
    <property type="term" value="F:sequence-specific DNA binding"/>
    <property type="evidence" value="ECO:0007669"/>
    <property type="project" value="TreeGrafter"/>
</dbReference>
<evidence type="ECO:0000313" key="6">
    <source>
        <dbReference type="EMBL" id="PKU21413.1"/>
    </source>
</evidence>
<feature type="domain" description="HTH lysR-type" evidence="5">
    <location>
        <begin position="1"/>
        <end position="59"/>
    </location>
</feature>
<dbReference type="OrthoDB" id="9812435at2"/>
<dbReference type="Pfam" id="PF00126">
    <property type="entry name" value="HTH_1"/>
    <property type="match status" value="1"/>
</dbReference>